<dbReference type="EMBL" id="LVLJ01000374">
    <property type="protein sequence ID" value="OAE34642.1"/>
    <property type="molecule type" value="Genomic_DNA"/>
</dbReference>
<sequence>MAIESSEYTDEEYTDEEYNVQPEEPPQRTTRGPVQVDVVATREQPERRPTKRRKVIADNGEGRRPELRMAETQVTRIRMLRTRAKPKKKANRRRIVSDSSESSVAKSDVAASKTDEEKREEPTLQAVEGRPSGIQVEVPMEEVAEPSEEWMVTVGETVVDALEIPSPPSPEEDDSVVPLLKYLDKKRENYAITKEVGFYADDDGPAGLVAELLSFVALLMSA</sequence>
<protein>
    <submittedName>
        <fullName evidence="2">Uncharacterized protein</fullName>
    </submittedName>
</protein>
<evidence type="ECO:0000313" key="2">
    <source>
        <dbReference type="EMBL" id="OAE34642.1"/>
    </source>
</evidence>
<feature type="compositionally biased region" description="Basic residues" evidence="1">
    <location>
        <begin position="78"/>
        <end position="94"/>
    </location>
</feature>
<name>A0A176WQR1_MARPO</name>
<keyword evidence="3" id="KW-1185">Reference proteome</keyword>
<feature type="compositionally biased region" description="Low complexity" evidence="1">
    <location>
        <begin position="97"/>
        <end position="112"/>
    </location>
</feature>
<comment type="caution">
    <text evidence="2">The sequence shown here is derived from an EMBL/GenBank/DDBJ whole genome shotgun (WGS) entry which is preliminary data.</text>
</comment>
<proteinExistence type="predicted"/>
<feature type="compositionally biased region" description="Basic and acidic residues" evidence="1">
    <location>
        <begin position="113"/>
        <end position="122"/>
    </location>
</feature>
<evidence type="ECO:0000313" key="3">
    <source>
        <dbReference type="Proteomes" id="UP000077202"/>
    </source>
</evidence>
<reference evidence="2" key="1">
    <citation type="submission" date="2016-03" db="EMBL/GenBank/DDBJ databases">
        <title>Mechanisms controlling the formation of the plant cell surface in tip-growing cells are functionally conserved among land plants.</title>
        <authorList>
            <person name="Honkanen S."/>
            <person name="Jones V.A."/>
            <person name="Morieri G."/>
            <person name="Champion C."/>
            <person name="Hetherington A.J."/>
            <person name="Kelly S."/>
            <person name="Saint-Marcoux D."/>
            <person name="Proust H."/>
            <person name="Prescott H."/>
            <person name="Dolan L."/>
        </authorList>
    </citation>
    <scope>NUCLEOTIDE SEQUENCE [LARGE SCALE GENOMIC DNA]</scope>
    <source>
        <tissue evidence="2">Whole gametophyte</tissue>
    </source>
</reference>
<feature type="region of interest" description="Disordered" evidence="1">
    <location>
        <begin position="1"/>
        <end position="133"/>
    </location>
</feature>
<gene>
    <name evidence="2" type="ORF">AXG93_3267s1100</name>
</gene>
<feature type="compositionally biased region" description="Basic and acidic residues" evidence="1">
    <location>
        <begin position="60"/>
        <end position="69"/>
    </location>
</feature>
<dbReference type="AlphaFoldDB" id="A0A176WQR1"/>
<evidence type="ECO:0000256" key="1">
    <source>
        <dbReference type="SAM" id="MobiDB-lite"/>
    </source>
</evidence>
<accession>A0A176WQR1</accession>
<dbReference type="Proteomes" id="UP000077202">
    <property type="component" value="Unassembled WGS sequence"/>
</dbReference>
<organism evidence="2 3">
    <name type="scientific">Marchantia polymorpha subsp. ruderalis</name>
    <dbReference type="NCBI Taxonomy" id="1480154"/>
    <lineage>
        <taxon>Eukaryota</taxon>
        <taxon>Viridiplantae</taxon>
        <taxon>Streptophyta</taxon>
        <taxon>Embryophyta</taxon>
        <taxon>Marchantiophyta</taxon>
        <taxon>Marchantiopsida</taxon>
        <taxon>Marchantiidae</taxon>
        <taxon>Marchantiales</taxon>
        <taxon>Marchantiaceae</taxon>
        <taxon>Marchantia</taxon>
    </lineage>
</organism>
<feature type="compositionally biased region" description="Acidic residues" evidence="1">
    <location>
        <begin position="7"/>
        <end position="18"/>
    </location>
</feature>